<protein>
    <submittedName>
        <fullName evidence="2">Corticosteroid-binding protein</fullName>
    </submittedName>
</protein>
<dbReference type="AlphaFoldDB" id="A3GG90"/>
<dbReference type="Pfam" id="PF01593">
    <property type="entry name" value="Amino_oxidase"/>
    <property type="match status" value="1"/>
</dbReference>
<feature type="domain" description="Amine oxidase" evidence="1">
    <location>
        <begin position="13"/>
        <end position="464"/>
    </location>
</feature>
<evidence type="ECO:0000313" key="2">
    <source>
        <dbReference type="EMBL" id="EAZ63477.2"/>
    </source>
</evidence>
<dbReference type="OrthoDB" id="5046242at2759"/>
<evidence type="ECO:0000313" key="3">
    <source>
        <dbReference type="Proteomes" id="UP000002258"/>
    </source>
</evidence>
<name>A3GG90_PICST</name>
<dbReference type="InterPro" id="IPR050281">
    <property type="entry name" value="Flavin_monoamine_oxidase"/>
</dbReference>
<dbReference type="OMA" id="RAVVKCC"/>
<dbReference type="GO" id="GO:0016491">
    <property type="term" value="F:oxidoreductase activity"/>
    <property type="evidence" value="ECO:0007669"/>
    <property type="project" value="InterPro"/>
</dbReference>
<dbReference type="KEGG" id="pic:PICST_28515"/>
<organism evidence="2 3">
    <name type="scientific">Scheffersomyces stipitis (strain ATCC 58785 / CBS 6054 / NBRC 10063 / NRRL Y-11545)</name>
    <name type="common">Yeast</name>
    <name type="synonym">Pichia stipitis</name>
    <dbReference type="NCBI Taxonomy" id="322104"/>
    <lineage>
        <taxon>Eukaryota</taxon>
        <taxon>Fungi</taxon>
        <taxon>Dikarya</taxon>
        <taxon>Ascomycota</taxon>
        <taxon>Saccharomycotina</taxon>
        <taxon>Pichiomycetes</taxon>
        <taxon>Debaryomycetaceae</taxon>
        <taxon>Scheffersomyces</taxon>
    </lineage>
</organism>
<dbReference type="EMBL" id="AAVQ01000001">
    <property type="protein sequence ID" value="EAZ63477.2"/>
    <property type="molecule type" value="Genomic_DNA"/>
</dbReference>
<dbReference type="PANTHER" id="PTHR10742:SF410">
    <property type="entry name" value="LYSINE-SPECIFIC HISTONE DEMETHYLASE 2"/>
    <property type="match status" value="1"/>
</dbReference>
<evidence type="ECO:0000259" key="1">
    <source>
        <dbReference type="Pfam" id="PF01593"/>
    </source>
</evidence>
<proteinExistence type="predicted"/>
<accession>A3GG90</accession>
<dbReference type="Gene3D" id="3.90.660.10">
    <property type="match status" value="1"/>
</dbReference>
<comment type="caution">
    <text evidence="2">The sequence shown here is derived from an EMBL/GenBank/DDBJ whole genome shotgun (WGS) entry which is preliminary data.</text>
</comment>
<dbReference type="RefSeq" id="XP_001387500.2">
    <property type="nucleotide sequence ID" value="XM_001387463.1"/>
</dbReference>
<dbReference type="InterPro" id="IPR002937">
    <property type="entry name" value="Amino_oxidase"/>
</dbReference>
<dbReference type="GeneID" id="4851289"/>
<keyword evidence="3" id="KW-1185">Reference proteome</keyword>
<dbReference type="Gene3D" id="3.50.50.60">
    <property type="entry name" value="FAD/NAD(P)-binding domain"/>
    <property type="match status" value="1"/>
</dbReference>
<sequence length="477" mass="54113">MTHKKVIVIGGGISGIKTALDLYNGGVQDTLVLEARDRLGGRLLSIQSTNSNDKRIKYDLGASWFHDALNNPLFERSIEKGNVDYYYDDGKCIYFSKDEKDISTWRFSATLDEFMAYSQFVYKQNPSKPDISLKELSEEYVQKYKDRLTQDQIKYGLASVRMWAELWQGESWDKLSAKYCFGGDHLGRNVYVKNGYVTVFNNELDELPQSYRENNIKLNTHVTTIDYTSSKYIEITTSRNEKYTCDYVVSTIPQSLLTINDLNDPCYIKWIPSLPRHISSIMPSVKFSSLGKVVLEFDSTFWPTDVERFYCITDGVPSSSSDSKSIKPWQYPTILINYHKLAGTSTLVALTQNPLSAYIEGLLGGDKDTKIWEIFQPLLQNISSLTNIPAPKRIYHTPWNNDKYARGSYSTTLVGCDDPSEVVNAFVEGIEDRVRFAGSETVDGSANGCAHGGWFSGEREANFILNMIRKERVASKL</sequence>
<dbReference type="eggNOG" id="KOG0029">
    <property type="taxonomic scope" value="Eukaryota"/>
</dbReference>
<dbReference type="SUPFAM" id="SSF51905">
    <property type="entry name" value="FAD/NAD(P)-binding domain"/>
    <property type="match status" value="1"/>
</dbReference>
<dbReference type="InterPro" id="IPR036188">
    <property type="entry name" value="FAD/NAD-bd_sf"/>
</dbReference>
<dbReference type="HOGENOM" id="CLU_004498_10_1_1"/>
<dbReference type="Proteomes" id="UP000002258">
    <property type="component" value="Chromosome 1"/>
</dbReference>
<dbReference type="STRING" id="322104.A3GG90"/>
<dbReference type="InParanoid" id="A3GG90"/>
<dbReference type="SUPFAM" id="SSF54373">
    <property type="entry name" value="FAD-linked reductases, C-terminal domain"/>
    <property type="match status" value="1"/>
</dbReference>
<dbReference type="PANTHER" id="PTHR10742">
    <property type="entry name" value="FLAVIN MONOAMINE OXIDASE"/>
    <property type="match status" value="1"/>
</dbReference>
<reference evidence="2 3" key="1">
    <citation type="journal article" date="2007" name="Nat. Biotechnol.">
        <title>Genome sequence of the lignocellulose-bioconverting and xylose-fermenting yeast Pichia stipitis.</title>
        <authorList>
            <person name="Jeffries T.W."/>
            <person name="Grigoriev I.V."/>
            <person name="Grimwood J."/>
            <person name="Laplaza J.M."/>
            <person name="Aerts A."/>
            <person name="Salamov A."/>
            <person name="Schmutz J."/>
            <person name="Lindquist E."/>
            <person name="Dehal P."/>
            <person name="Shapiro H."/>
            <person name="Jin Y.S."/>
            <person name="Passoth V."/>
            <person name="Richardson P.M."/>
        </authorList>
    </citation>
    <scope>NUCLEOTIDE SEQUENCE [LARGE SCALE GENOMIC DNA]</scope>
    <source>
        <strain evidence="3">ATCC 58785 / CBS 6054 / NBRC 10063 / NRRL Y-11545</strain>
    </source>
</reference>
<gene>
    <name evidence="2" type="primary">CPB2</name>
    <name evidence="2" type="ORF">PICST_28515</name>
</gene>